<feature type="signal peptide" evidence="2">
    <location>
        <begin position="1"/>
        <end position="24"/>
    </location>
</feature>
<protein>
    <submittedName>
        <fullName evidence="3">Uncharacterized protein</fullName>
    </submittedName>
</protein>
<organism evidence="3 4">
    <name type="scientific">Linnemannia exigua</name>
    <dbReference type="NCBI Taxonomy" id="604196"/>
    <lineage>
        <taxon>Eukaryota</taxon>
        <taxon>Fungi</taxon>
        <taxon>Fungi incertae sedis</taxon>
        <taxon>Mucoromycota</taxon>
        <taxon>Mortierellomycotina</taxon>
        <taxon>Mortierellomycetes</taxon>
        <taxon>Mortierellales</taxon>
        <taxon>Mortierellaceae</taxon>
        <taxon>Linnemannia</taxon>
    </lineage>
</organism>
<dbReference type="Proteomes" id="UP001194580">
    <property type="component" value="Unassembled WGS sequence"/>
</dbReference>
<keyword evidence="4" id="KW-1185">Reference proteome</keyword>
<feature type="non-terminal residue" evidence="3">
    <location>
        <position position="137"/>
    </location>
</feature>
<accession>A0AAD4D121</accession>
<evidence type="ECO:0000256" key="1">
    <source>
        <dbReference type="SAM" id="MobiDB-lite"/>
    </source>
</evidence>
<evidence type="ECO:0000313" key="4">
    <source>
        <dbReference type="Proteomes" id="UP001194580"/>
    </source>
</evidence>
<feature type="region of interest" description="Disordered" evidence="1">
    <location>
        <begin position="28"/>
        <end position="50"/>
    </location>
</feature>
<feature type="compositionally biased region" description="Pro residues" evidence="1">
    <location>
        <begin position="28"/>
        <end position="49"/>
    </location>
</feature>
<name>A0AAD4D121_9FUNG</name>
<keyword evidence="2" id="KW-0732">Signal</keyword>
<reference evidence="3" key="1">
    <citation type="journal article" date="2020" name="Fungal Divers.">
        <title>Resolving the Mortierellaceae phylogeny through synthesis of multi-gene phylogenetics and phylogenomics.</title>
        <authorList>
            <person name="Vandepol N."/>
            <person name="Liber J."/>
            <person name="Desiro A."/>
            <person name="Na H."/>
            <person name="Kennedy M."/>
            <person name="Barry K."/>
            <person name="Grigoriev I.V."/>
            <person name="Miller A.N."/>
            <person name="O'Donnell K."/>
            <person name="Stajich J.E."/>
            <person name="Bonito G."/>
        </authorList>
    </citation>
    <scope>NUCLEOTIDE SEQUENCE</scope>
    <source>
        <strain evidence="3">NRRL 28262</strain>
    </source>
</reference>
<dbReference type="EMBL" id="JAAAIL010003282">
    <property type="protein sequence ID" value="KAG0251372.1"/>
    <property type="molecule type" value="Genomic_DNA"/>
</dbReference>
<dbReference type="AlphaFoldDB" id="A0AAD4D121"/>
<feature type="chain" id="PRO_5041938416" evidence="2">
    <location>
        <begin position="25"/>
        <end position="137"/>
    </location>
</feature>
<evidence type="ECO:0000313" key="3">
    <source>
        <dbReference type="EMBL" id="KAG0251372.1"/>
    </source>
</evidence>
<proteinExistence type="predicted"/>
<gene>
    <name evidence="3" type="ORF">BGZ95_006906</name>
</gene>
<comment type="caution">
    <text evidence="3">The sequence shown here is derived from an EMBL/GenBank/DDBJ whole genome shotgun (WGS) entry which is preliminary data.</text>
</comment>
<evidence type="ECO:0000256" key="2">
    <source>
        <dbReference type="SAM" id="SignalP"/>
    </source>
</evidence>
<sequence length="137" mass="14535">MVSFSLRGLILSASIACLAVVAQAAPAPAPPTTPPPHTPPPHTTPPPPRNLDACGILATSNYPNITYEKVSACYLSIPFNNQVAGSTLETVITVFNDFYTFRDSALAPTLAAPFESAPVNIVEKLKAIGRTRYTSDH</sequence>